<dbReference type="GO" id="GO:0005524">
    <property type="term" value="F:ATP binding"/>
    <property type="evidence" value="ECO:0007669"/>
    <property type="project" value="InterPro"/>
</dbReference>
<dbReference type="SUPFAM" id="SSF52540">
    <property type="entry name" value="P-loop containing nucleoside triphosphate hydrolases"/>
    <property type="match status" value="1"/>
</dbReference>
<proteinExistence type="predicted"/>
<sequence length="478" mass="53289">MATDRPRTVGELRQSGYRVESVKDEMRRNLVRKLQSGESLFPDILGYEETVVPQIQNAILSRHDMLFLGLRGQAKTRMLRQLVHLLDDAMPIIAGSEINDHPYHPVSSFARELVAAQGDSAPIAWVGRDQRYHEKLATPDVTIADLIGEIDMIKHAEGRYLSSETTMHYGLIPRTNRGIFCINELPDLAPKIQVGLFNVLEERDIQIRGYPVRLELDLCLVFSANPEDYTNRGRIVTPLKDRIGSVVRTHYPTTREIGIAISDQNAWLDRASGDASKPSIPLYVKEVVEEVARLARSSPHVNQQSGVSVRMSIANLENVVSNAERRALCNKETSIVPRVADLAYAVASSRGKLELTMTEEEGHEDKVIQRIIDEAVKNIFGLHFDVREFRPIVDFFEAGQTIETTDMLPSKTLLERAGKVPGLRKRAEEIAAKFSPDLTDADGRTAAAASAAEFILEGLHVHNKLNKSAKGGATAYRR</sequence>
<dbReference type="Gene3D" id="3.40.50.300">
    <property type="entry name" value="P-loop containing nucleotide triphosphate hydrolases"/>
    <property type="match status" value="1"/>
</dbReference>
<gene>
    <name evidence="2" type="ORF">BSF38_04749</name>
</gene>
<evidence type="ECO:0000313" key="2">
    <source>
        <dbReference type="EMBL" id="APW63186.1"/>
    </source>
</evidence>
<keyword evidence="3" id="KW-1185">Reference proteome</keyword>
<dbReference type="PANTHER" id="PTHR30267">
    <property type="entry name" value="PROTEIN KINASE PRKA"/>
    <property type="match status" value="1"/>
</dbReference>
<name>A0A1U7CWA7_9BACT</name>
<dbReference type="AlphaFoldDB" id="A0A1U7CWA7"/>
<dbReference type="InterPro" id="IPR027417">
    <property type="entry name" value="P-loop_NTPase"/>
</dbReference>
<dbReference type="GO" id="GO:0004672">
    <property type="term" value="F:protein kinase activity"/>
    <property type="evidence" value="ECO:0007669"/>
    <property type="project" value="TreeGrafter"/>
</dbReference>
<dbReference type="RefSeq" id="WP_076349572.1">
    <property type="nucleotide sequence ID" value="NZ_CP019082.1"/>
</dbReference>
<feature type="domain" description="Sigma-54 factor interaction" evidence="1">
    <location>
        <begin position="152"/>
        <end position="225"/>
    </location>
</feature>
<dbReference type="Pfam" id="PF00158">
    <property type="entry name" value="Sigma54_activat"/>
    <property type="match status" value="1"/>
</dbReference>
<dbReference type="Proteomes" id="UP000186309">
    <property type="component" value="Chromosome"/>
</dbReference>
<evidence type="ECO:0000313" key="3">
    <source>
        <dbReference type="Proteomes" id="UP000186309"/>
    </source>
</evidence>
<accession>A0A1U7CWA7</accession>
<protein>
    <recommendedName>
        <fullName evidence="1">Sigma-54 factor interaction domain-containing protein</fullName>
    </recommendedName>
</protein>
<dbReference type="EMBL" id="CP019082">
    <property type="protein sequence ID" value="APW63186.1"/>
    <property type="molecule type" value="Genomic_DNA"/>
</dbReference>
<organism evidence="2 3">
    <name type="scientific">Paludisphaera borealis</name>
    <dbReference type="NCBI Taxonomy" id="1387353"/>
    <lineage>
        <taxon>Bacteria</taxon>
        <taxon>Pseudomonadati</taxon>
        <taxon>Planctomycetota</taxon>
        <taxon>Planctomycetia</taxon>
        <taxon>Isosphaerales</taxon>
        <taxon>Isosphaeraceae</taxon>
        <taxon>Paludisphaera</taxon>
    </lineage>
</organism>
<dbReference type="PANTHER" id="PTHR30267:SF2">
    <property type="entry name" value="PROTEIN PRKA"/>
    <property type="match status" value="1"/>
</dbReference>
<evidence type="ECO:0000259" key="1">
    <source>
        <dbReference type="Pfam" id="PF00158"/>
    </source>
</evidence>
<dbReference type="GO" id="GO:0006355">
    <property type="term" value="P:regulation of DNA-templated transcription"/>
    <property type="evidence" value="ECO:0007669"/>
    <property type="project" value="InterPro"/>
</dbReference>
<dbReference type="STRING" id="1387353.BSF38_04749"/>
<dbReference type="InterPro" id="IPR002078">
    <property type="entry name" value="Sigma_54_int"/>
</dbReference>
<reference evidence="3" key="1">
    <citation type="submission" date="2016-12" db="EMBL/GenBank/DDBJ databases">
        <title>Comparative genomics of four Isosphaeraceae planctomycetes: a common pool of plasmids and glycoside hydrolase genes.</title>
        <authorList>
            <person name="Ivanova A."/>
        </authorList>
    </citation>
    <scope>NUCLEOTIDE SEQUENCE [LARGE SCALE GENOMIC DNA]</scope>
    <source>
        <strain evidence="3">PX4</strain>
    </source>
</reference>
<dbReference type="OrthoDB" id="9760760at2"/>
<dbReference type="KEGG" id="pbor:BSF38_04749"/>